<dbReference type="RefSeq" id="WP_131298718.1">
    <property type="nucleotide sequence ID" value="NZ_JBHLST010000021.1"/>
</dbReference>
<dbReference type="EMBL" id="SMMU01000027">
    <property type="protein sequence ID" value="TCL27149.1"/>
    <property type="molecule type" value="Genomic_DNA"/>
</dbReference>
<accession>A0A4R1PJG4</accession>
<dbReference type="AlphaFoldDB" id="A0A4R1PJG4"/>
<evidence type="ECO:0008006" key="3">
    <source>
        <dbReference type="Google" id="ProtNLM"/>
    </source>
</evidence>
<sequence>MPYEPTSKKNPRQLTIEQHYHTAHAIAKFYDDNNMVEIKIISTGEIVRRNKRAKIFCTKRTWDQRAERGYMVPIETAFHQEIDSIKPFNERNHEVISRYCLLWRLRHGFHLSENNDTTLDSISGSGLTKEQEEIIESKNGSFVRDGGVVPVRFSSGLKIQISLDRDWHTCSHFKWGLIESTEGEFIVADGYGNFAFIPISPKLAFWAGKTDQKINRQQLAEINNYSIGQAKEYYFARKLSECPIFQPIAAR</sequence>
<evidence type="ECO:0000313" key="1">
    <source>
        <dbReference type="EMBL" id="TCL27149.1"/>
    </source>
</evidence>
<comment type="caution">
    <text evidence="1">The sequence shown here is derived from an EMBL/GenBank/DDBJ whole genome shotgun (WGS) entry which is preliminary data.</text>
</comment>
<organism evidence="1 2">
    <name type="scientific">Azotobacter chroococcum</name>
    <dbReference type="NCBI Taxonomy" id="353"/>
    <lineage>
        <taxon>Bacteria</taxon>
        <taxon>Pseudomonadati</taxon>
        <taxon>Pseudomonadota</taxon>
        <taxon>Gammaproteobacteria</taxon>
        <taxon>Pseudomonadales</taxon>
        <taxon>Pseudomonadaceae</taxon>
        <taxon>Azotobacter</taxon>
    </lineage>
</organism>
<proteinExistence type="predicted"/>
<gene>
    <name evidence="1" type="ORF">EV691_12729</name>
</gene>
<reference evidence="1 2" key="1">
    <citation type="submission" date="2019-03" db="EMBL/GenBank/DDBJ databases">
        <title>Genomic Encyclopedia of Type Strains, Phase IV (KMG-IV): sequencing the most valuable type-strain genomes for metagenomic binning, comparative biology and taxonomic classification.</title>
        <authorList>
            <person name="Goeker M."/>
        </authorList>
    </citation>
    <scope>NUCLEOTIDE SEQUENCE [LARGE SCALE GENOMIC DNA]</scope>
    <source>
        <strain evidence="1 2">DSM 2286</strain>
    </source>
</reference>
<dbReference type="Proteomes" id="UP000295169">
    <property type="component" value="Unassembled WGS sequence"/>
</dbReference>
<evidence type="ECO:0000313" key="2">
    <source>
        <dbReference type="Proteomes" id="UP000295169"/>
    </source>
</evidence>
<protein>
    <recommendedName>
        <fullName evidence="3">DUF4238 domain-containing protein</fullName>
    </recommendedName>
</protein>
<name>A0A4R1PJG4_9GAMM</name>